<dbReference type="EMBL" id="JADCNL010000458">
    <property type="protein sequence ID" value="KAG0447523.1"/>
    <property type="molecule type" value="Genomic_DNA"/>
</dbReference>
<dbReference type="AlphaFoldDB" id="A0A835P7V4"/>
<dbReference type="PROSITE" id="PS50102">
    <property type="entry name" value="RRM"/>
    <property type="match status" value="2"/>
</dbReference>
<name>A0A835P7V4_VANPL</name>
<protein>
    <recommendedName>
        <fullName evidence="3">RRM domain-containing protein</fullName>
    </recommendedName>
</protein>
<dbReference type="SMART" id="SM00360">
    <property type="entry name" value="RRM"/>
    <property type="match status" value="1"/>
</dbReference>
<sequence length="147" mass="16444">MATKLVVLGIPWDVDTEGLRQYMSKFGELDDCIVMKERSTGRSRGFGYVTFASQMMLSYFETYGEITDLYMPKDHGSKGHRGIGFITFASADSVDTLMAETHELGGSTVIVDRATPKEEDVRYPSRMTQGVMVLIMLILVLQLAMQL</sequence>
<dbReference type="InterPro" id="IPR052462">
    <property type="entry name" value="SLIRP/GR-RBP-like"/>
</dbReference>
<evidence type="ECO:0000259" key="3">
    <source>
        <dbReference type="PROSITE" id="PS50102"/>
    </source>
</evidence>
<evidence type="ECO:0000313" key="5">
    <source>
        <dbReference type="Proteomes" id="UP000636800"/>
    </source>
</evidence>
<keyword evidence="1 2" id="KW-0694">RNA-binding</keyword>
<feature type="domain" description="RRM" evidence="3">
    <location>
        <begin position="3"/>
        <end position="54"/>
    </location>
</feature>
<gene>
    <name evidence="4" type="ORF">HPP92_028289</name>
</gene>
<proteinExistence type="predicted"/>
<keyword evidence="5" id="KW-1185">Reference proteome</keyword>
<evidence type="ECO:0000256" key="2">
    <source>
        <dbReference type="PROSITE-ProRule" id="PRU00176"/>
    </source>
</evidence>
<dbReference type="PANTHER" id="PTHR48027">
    <property type="entry name" value="HETEROGENEOUS NUCLEAR RIBONUCLEOPROTEIN 87F-RELATED"/>
    <property type="match status" value="1"/>
</dbReference>
<accession>A0A835P7V4</accession>
<evidence type="ECO:0000256" key="1">
    <source>
        <dbReference type="ARBA" id="ARBA00022884"/>
    </source>
</evidence>
<dbReference type="OrthoDB" id="10264376at2759"/>
<dbReference type="InterPro" id="IPR012677">
    <property type="entry name" value="Nucleotide-bd_a/b_plait_sf"/>
</dbReference>
<dbReference type="InterPro" id="IPR035979">
    <property type="entry name" value="RBD_domain_sf"/>
</dbReference>
<comment type="caution">
    <text evidence="4">The sequence shown here is derived from an EMBL/GenBank/DDBJ whole genome shotgun (WGS) entry which is preliminary data.</text>
</comment>
<dbReference type="InterPro" id="IPR000504">
    <property type="entry name" value="RRM_dom"/>
</dbReference>
<dbReference type="GO" id="GO:0003723">
    <property type="term" value="F:RNA binding"/>
    <property type="evidence" value="ECO:0007669"/>
    <property type="project" value="UniProtKB-UniRule"/>
</dbReference>
<dbReference type="SUPFAM" id="SSF54928">
    <property type="entry name" value="RNA-binding domain, RBD"/>
    <property type="match status" value="2"/>
</dbReference>
<dbReference type="Gene3D" id="3.30.70.330">
    <property type="match status" value="2"/>
</dbReference>
<dbReference type="Pfam" id="PF00076">
    <property type="entry name" value="RRM_1"/>
    <property type="match status" value="2"/>
</dbReference>
<dbReference type="Proteomes" id="UP000636800">
    <property type="component" value="Unassembled WGS sequence"/>
</dbReference>
<feature type="domain" description="RRM" evidence="3">
    <location>
        <begin position="56"/>
        <end position="116"/>
    </location>
</feature>
<organism evidence="4 5">
    <name type="scientific">Vanilla planifolia</name>
    <name type="common">Vanilla</name>
    <dbReference type="NCBI Taxonomy" id="51239"/>
    <lineage>
        <taxon>Eukaryota</taxon>
        <taxon>Viridiplantae</taxon>
        <taxon>Streptophyta</taxon>
        <taxon>Embryophyta</taxon>
        <taxon>Tracheophyta</taxon>
        <taxon>Spermatophyta</taxon>
        <taxon>Magnoliopsida</taxon>
        <taxon>Liliopsida</taxon>
        <taxon>Asparagales</taxon>
        <taxon>Orchidaceae</taxon>
        <taxon>Vanilloideae</taxon>
        <taxon>Vanilleae</taxon>
        <taxon>Vanilla</taxon>
    </lineage>
</organism>
<reference evidence="4 5" key="1">
    <citation type="journal article" date="2020" name="Nat. Food">
        <title>A phased Vanilla planifolia genome enables genetic improvement of flavour and production.</title>
        <authorList>
            <person name="Hasing T."/>
            <person name="Tang H."/>
            <person name="Brym M."/>
            <person name="Khazi F."/>
            <person name="Huang T."/>
            <person name="Chambers A.H."/>
        </authorList>
    </citation>
    <scope>NUCLEOTIDE SEQUENCE [LARGE SCALE GENOMIC DNA]</scope>
    <source>
        <tissue evidence="4">Leaf</tissue>
    </source>
</reference>
<evidence type="ECO:0000313" key="4">
    <source>
        <dbReference type="EMBL" id="KAG0447523.1"/>
    </source>
</evidence>